<dbReference type="Proteomes" id="UP001595548">
    <property type="component" value="Unassembled WGS sequence"/>
</dbReference>
<sequence length="162" mass="17678">MPKANDMNGIKLLAALCILFAISANLSAETIEIDLSKLEHGVLGLDIEGGPYYIIRRSAEEKSILIREYGEQHLRSGHSDFMLIQAVSPDSTCALLHVKKGTKKYSNHPVSLSGGFLDLCSCAWFDLTGRRKSENCSGPNITPAPHSFLQNEVVRVGVDGHN</sequence>
<evidence type="ECO:0000313" key="3">
    <source>
        <dbReference type="Proteomes" id="UP001595548"/>
    </source>
</evidence>
<organism evidence="2 3">
    <name type="scientific">Gilvimarinus japonicus</name>
    <dbReference type="NCBI Taxonomy" id="1796469"/>
    <lineage>
        <taxon>Bacteria</taxon>
        <taxon>Pseudomonadati</taxon>
        <taxon>Pseudomonadota</taxon>
        <taxon>Gammaproteobacteria</taxon>
        <taxon>Cellvibrionales</taxon>
        <taxon>Cellvibrionaceae</taxon>
        <taxon>Gilvimarinus</taxon>
    </lineage>
</organism>
<evidence type="ECO:0000256" key="1">
    <source>
        <dbReference type="SAM" id="SignalP"/>
    </source>
</evidence>
<dbReference type="RefSeq" id="WP_390402932.1">
    <property type="nucleotide sequence ID" value="NZ_AP031500.1"/>
</dbReference>
<proteinExistence type="predicted"/>
<feature type="signal peptide" evidence="1">
    <location>
        <begin position="1"/>
        <end position="27"/>
    </location>
</feature>
<name>A0ABV7HTP3_9GAMM</name>
<gene>
    <name evidence="2" type="ORF">ACFOEB_12495</name>
</gene>
<comment type="caution">
    <text evidence="2">The sequence shown here is derived from an EMBL/GenBank/DDBJ whole genome shotgun (WGS) entry which is preliminary data.</text>
</comment>
<protein>
    <submittedName>
        <fullName evidence="2">Uncharacterized protein</fullName>
    </submittedName>
</protein>
<accession>A0ABV7HTP3</accession>
<dbReference type="InterPro" id="IPR036922">
    <property type="entry name" value="Rieske_2Fe-2S_sf"/>
</dbReference>
<keyword evidence="3" id="KW-1185">Reference proteome</keyword>
<dbReference type="Gene3D" id="2.102.10.10">
    <property type="entry name" value="Rieske [2Fe-2S] iron-sulphur domain"/>
    <property type="match status" value="1"/>
</dbReference>
<keyword evidence="1" id="KW-0732">Signal</keyword>
<reference evidence="3" key="1">
    <citation type="journal article" date="2019" name="Int. J. Syst. Evol. Microbiol.">
        <title>The Global Catalogue of Microorganisms (GCM) 10K type strain sequencing project: providing services to taxonomists for standard genome sequencing and annotation.</title>
        <authorList>
            <consortium name="The Broad Institute Genomics Platform"/>
            <consortium name="The Broad Institute Genome Sequencing Center for Infectious Disease"/>
            <person name="Wu L."/>
            <person name="Ma J."/>
        </authorList>
    </citation>
    <scope>NUCLEOTIDE SEQUENCE [LARGE SCALE GENOMIC DNA]</scope>
    <source>
        <strain evidence="3">KCTC 52141</strain>
    </source>
</reference>
<dbReference type="EMBL" id="JBHRTL010000019">
    <property type="protein sequence ID" value="MFC3156024.1"/>
    <property type="molecule type" value="Genomic_DNA"/>
</dbReference>
<evidence type="ECO:0000313" key="2">
    <source>
        <dbReference type="EMBL" id="MFC3156024.1"/>
    </source>
</evidence>
<feature type="chain" id="PRO_5045258603" evidence="1">
    <location>
        <begin position="28"/>
        <end position="162"/>
    </location>
</feature>